<dbReference type="CDD" id="cd05243">
    <property type="entry name" value="SDR_a5"/>
    <property type="match status" value="1"/>
</dbReference>
<feature type="compositionally biased region" description="Low complexity" evidence="1">
    <location>
        <begin position="521"/>
        <end position="533"/>
    </location>
</feature>
<feature type="region of interest" description="Disordered" evidence="1">
    <location>
        <begin position="367"/>
        <end position="626"/>
    </location>
</feature>
<feature type="domain" description="NAD(P)-binding" evidence="2">
    <location>
        <begin position="134"/>
        <end position="342"/>
    </location>
</feature>
<feature type="compositionally biased region" description="Low complexity" evidence="1">
    <location>
        <begin position="453"/>
        <end position="466"/>
    </location>
</feature>
<keyword evidence="4" id="KW-1185">Reference proteome</keyword>
<feature type="compositionally biased region" description="Polar residues" evidence="1">
    <location>
        <begin position="577"/>
        <end position="605"/>
    </location>
</feature>
<dbReference type="SUPFAM" id="SSF51735">
    <property type="entry name" value="NAD(P)-binding Rossmann-fold domains"/>
    <property type="match status" value="1"/>
</dbReference>
<name>A0AAW1NRS2_9CHLO</name>
<gene>
    <name evidence="3" type="ORF">WJX73_009116</name>
</gene>
<feature type="compositionally biased region" description="Basic and acidic residues" evidence="1">
    <location>
        <begin position="478"/>
        <end position="504"/>
    </location>
</feature>
<feature type="compositionally biased region" description="Basic and acidic residues" evidence="1">
    <location>
        <begin position="423"/>
        <end position="437"/>
    </location>
</feature>
<reference evidence="3 4" key="1">
    <citation type="journal article" date="2024" name="Nat. Commun.">
        <title>Phylogenomics reveals the evolutionary origins of lichenization in chlorophyte algae.</title>
        <authorList>
            <person name="Puginier C."/>
            <person name="Libourel C."/>
            <person name="Otte J."/>
            <person name="Skaloud P."/>
            <person name="Haon M."/>
            <person name="Grisel S."/>
            <person name="Petersen M."/>
            <person name="Berrin J.G."/>
            <person name="Delaux P.M."/>
            <person name="Dal Grande F."/>
            <person name="Keller J."/>
        </authorList>
    </citation>
    <scope>NUCLEOTIDE SEQUENCE [LARGE SCALE GENOMIC DNA]</scope>
    <source>
        <strain evidence="3 4">SAG 2036</strain>
    </source>
</reference>
<accession>A0AAW1NRS2</accession>
<dbReference type="Pfam" id="PF13460">
    <property type="entry name" value="NAD_binding_10"/>
    <property type="match status" value="1"/>
</dbReference>
<feature type="compositionally biased region" description="Gly residues" evidence="1">
    <location>
        <begin position="84"/>
        <end position="103"/>
    </location>
</feature>
<dbReference type="AlphaFoldDB" id="A0AAW1NRS2"/>
<sequence>MILQAGQQSAAITCVDFRRAAVFHTGTRIPRAAALRCNGRSRTVQTNALFGRKKAEPDEEEEPEEQSSGGGFLGFGKRQQGTQIVGGPGRPGTQIIGGPGGGRPGTQIVGGTQRKGGFLGFGGRRDAKTVFVAGGTGRLGARIVRELLMKGLNVRAGVRNVQKAQGFLNTASQYGILPGNASRRIKLVEYDLSDEQSVANAIGNAGRVVQAIGAPESDLFGLVTGATPRKVEGDGAINIVNASKQLGVQQYIMVTSMGTGKTGFPASLLNLFGGVLSQKRRAEKALEESGIAYTIVRPGGMERPPDTYKRTHNVVLAPRDTWFGGLVSRLQVAELVATAATNAGLAENKVLEVQAQTEAPLLDYETLLSNHPGDGEVAEPQAAAAPPQPRRRLQEEAQEQQATARRPSPPKPSVPKPLAKAAKAVEEAAPKQVKEALEPPQAKKRSAPPAPSRPAAKAPAEAAAPAVPKPKPQAKAGQSEEAKAREEFKRRADRNAAELAERRAKAARSSADAERRAVQTAQGEADASAQARAQQREKQLAARNDAQAKAAPKPAAPAPQAKKAEPKKAEPVKAAASTGNGKAASPQSAALQNGKPASSGETSTPAEIKERKQEVQGWIKDWRKRT</sequence>
<comment type="caution">
    <text evidence="3">The sequence shown here is derived from an EMBL/GenBank/DDBJ whole genome shotgun (WGS) entry which is preliminary data.</text>
</comment>
<feature type="region of interest" description="Disordered" evidence="1">
    <location>
        <begin position="48"/>
        <end position="103"/>
    </location>
</feature>
<proteinExistence type="predicted"/>
<evidence type="ECO:0000259" key="2">
    <source>
        <dbReference type="Pfam" id="PF13460"/>
    </source>
</evidence>
<evidence type="ECO:0000313" key="3">
    <source>
        <dbReference type="EMBL" id="KAK9791631.1"/>
    </source>
</evidence>
<dbReference type="InterPro" id="IPR044719">
    <property type="entry name" value="TIC62"/>
</dbReference>
<dbReference type="Proteomes" id="UP001465755">
    <property type="component" value="Unassembled WGS sequence"/>
</dbReference>
<feature type="compositionally biased region" description="Low complexity" evidence="1">
    <location>
        <begin position="541"/>
        <end position="561"/>
    </location>
</feature>
<dbReference type="PANTHER" id="PTHR47285:SF1">
    <property type="entry name" value="PROTEIN TIC 62, CHLOROPLASTIC"/>
    <property type="match status" value="1"/>
</dbReference>
<dbReference type="InterPro" id="IPR016040">
    <property type="entry name" value="NAD(P)-bd_dom"/>
</dbReference>
<dbReference type="EMBL" id="JALJOQ010000173">
    <property type="protein sequence ID" value="KAK9791631.1"/>
    <property type="molecule type" value="Genomic_DNA"/>
</dbReference>
<organism evidence="3 4">
    <name type="scientific">Symbiochloris irregularis</name>
    <dbReference type="NCBI Taxonomy" id="706552"/>
    <lineage>
        <taxon>Eukaryota</taxon>
        <taxon>Viridiplantae</taxon>
        <taxon>Chlorophyta</taxon>
        <taxon>core chlorophytes</taxon>
        <taxon>Trebouxiophyceae</taxon>
        <taxon>Trebouxiales</taxon>
        <taxon>Trebouxiaceae</taxon>
        <taxon>Symbiochloris</taxon>
    </lineage>
</organism>
<dbReference type="PANTHER" id="PTHR47285">
    <property type="entry name" value="PROTEIN TIC 62, CHLOROPLASTIC"/>
    <property type="match status" value="1"/>
</dbReference>
<evidence type="ECO:0000313" key="4">
    <source>
        <dbReference type="Proteomes" id="UP001465755"/>
    </source>
</evidence>
<evidence type="ECO:0000256" key="1">
    <source>
        <dbReference type="SAM" id="MobiDB-lite"/>
    </source>
</evidence>
<dbReference type="Gene3D" id="3.40.50.720">
    <property type="entry name" value="NAD(P)-binding Rossmann-like Domain"/>
    <property type="match status" value="1"/>
</dbReference>
<protein>
    <recommendedName>
        <fullName evidence="2">NAD(P)-binding domain-containing protein</fullName>
    </recommendedName>
</protein>
<feature type="compositionally biased region" description="Basic and acidic residues" evidence="1">
    <location>
        <begin position="562"/>
        <end position="571"/>
    </location>
</feature>
<dbReference type="InterPro" id="IPR036291">
    <property type="entry name" value="NAD(P)-bd_dom_sf"/>
</dbReference>